<dbReference type="Gene3D" id="2.60.120.260">
    <property type="entry name" value="Galactose-binding domain-like"/>
    <property type="match status" value="1"/>
</dbReference>
<organism evidence="3">
    <name type="scientific">Amblyomma sculptum</name>
    <name type="common">Tick</name>
    <dbReference type="NCBI Taxonomy" id="1581419"/>
    <lineage>
        <taxon>Eukaryota</taxon>
        <taxon>Metazoa</taxon>
        <taxon>Ecdysozoa</taxon>
        <taxon>Arthropoda</taxon>
        <taxon>Chelicerata</taxon>
        <taxon>Arachnida</taxon>
        <taxon>Acari</taxon>
        <taxon>Parasitiformes</taxon>
        <taxon>Ixodida</taxon>
        <taxon>Ixodoidea</taxon>
        <taxon>Ixodidae</taxon>
        <taxon>Amblyomminae</taxon>
        <taxon>Amblyomma</taxon>
    </lineage>
</organism>
<dbReference type="EMBL" id="GFAA01002255">
    <property type="protein sequence ID" value="JAU01180.1"/>
    <property type="molecule type" value="mRNA"/>
</dbReference>
<feature type="non-terminal residue" evidence="3">
    <location>
        <position position="1"/>
    </location>
</feature>
<dbReference type="AlphaFoldDB" id="A0A1E1XQ70"/>
<evidence type="ECO:0000313" key="3">
    <source>
        <dbReference type="EMBL" id="JAU01180.1"/>
    </source>
</evidence>
<feature type="domain" description="Cytosolic endo-beta-N-acetylglucosaminidase TIM barrel" evidence="2">
    <location>
        <begin position="1"/>
        <end position="142"/>
    </location>
</feature>
<dbReference type="Gene3D" id="3.20.20.80">
    <property type="entry name" value="Glycosidases"/>
    <property type="match status" value="1"/>
</dbReference>
<feature type="compositionally biased region" description="Low complexity" evidence="1">
    <location>
        <begin position="341"/>
        <end position="352"/>
    </location>
</feature>
<accession>A0A1E1XQ70</accession>
<protein>
    <recommendedName>
        <fullName evidence="2">Cytosolic endo-beta-N-acetylglucosaminidase TIM barrel domain-containing protein</fullName>
    </recommendedName>
</protein>
<dbReference type="Pfam" id="PF03644">
    <property type="entry name" value="Glyco_hydro_85"/>
    <property type="match status" value="1"/>
</dbReference>
<evidence type="ECO:0000259" key="2">
    <source>
        <dbReference type="Pfam" id="PF03644"/>
    </source>
</evidence>
<name>A0A1E1XQ70_AMBSC</name>
<dbReference type="GO" id="GO:0005829">
    <property type="term" value="C:cytosol"/>
    <property type="evidence" value="ECO:0007669"/>
    <property type="project" value="UniProtKB-SubCell"/>
</dbReference>
<feature type="region of interest" description="Disordered" evidence="1">
    <location>
        <begin position="337"/>
        <end position="381"/>
    </location>
</feature>
<dbReference type="PANTHER" id="PTHR13246">
    <property type="entry name" value="ENDO BETA N-ACETYLGLUCOSAMINIDASE"/>
    <property type="match status" value="1"/>
</dbReference>
<reference evidence="3" key="2">
    <citation type="journal article" date="2017" name="Front. Cell. Infect. Microbiol.">
        <title>Analysis of the Salivary Gland Transcriptome of Unfed and Partially Fed Amblyomma sculptum Ticks and Descriptive Proteome of the Saliva.</title>
        <authorList>
            <person name="Esteves E."/>
            <person name="Maruyama S.R."/>
            <person name="Kawahara R."/>
            <person name="Fujita A."/>
            <person name="Martins L.A."/>
            <person name="Righi A.A."/>
            <person name="Costa F.B."/>
            <person name="Palmisano G."/>
            <person name="Labruna M.B."/>
            <person name="Sa-Nunes A."/>
            <person name="Ribeiro J.M.C."/>
            <person name="Fogaca A.C."/>
        </authorList>
    </citation>
    <scope>NUCLEOTIDE SEQUENCE</scope>
</reference>
<dbReference type="InterPro" id="IPR005201">
    <property type="entry name" value="TIM_ENGase"/>
</dbReference>
<reference evidence="3" key="1">
    <citation type="submission" date="2016-09" db="EMBL/GenBank/DDBJ databases">
        <authorList>
            <person name="Capua I."/>
            <person name="De Benedictis P."/>
            <person name="Joannis T."/>
            <person name="Lombin L.H."/>
            <person name="Cattoli G."/>
        </authorList>
    </citation>
    <scope>NUCLEOTIDE SEQUENCE</scope>
</reference>
<evidence type="ECO:0000256" key="1">
    <source>
        <dbReference type="SAM" id="MobiDB-lite"/>
    </source>
</evidence>
<sequence length="381" mass="41812">WHDSVLPDGRLDWQSELNEKNACFFDLCDGIFLRYGWTEGMLQKSAGHAGNRKSDVYVGIDVFAHKTKHFGGNEAVKEVEVARRHGLSSAIFAAGWVYKNQDKVESAASQRRFWDCLQCCCPEWCIRTLPLRTSFCQGFGEKLFEAGQEVSSVAWSDLSQQQLQPRDQGRSLCDGCGVAEVCTEWAYNGGGCLLLRFTPDVAKPRAVPYFRLFACDIPVGSLSVSYTFQMYPGCSETLDIALILSVRTTSGKKQQLSLGVMVSVPDGNGYEATRELSTDGGPDATKSSWQTRKYHVKDANSVPNAVLEEIGVSFLSFESSVAGACLLGELVVKRPEDKTANKSAPNSSSKKSVNQELASETGAVAVNNEPDRKRQRVADNS</sequence>
<dbReference type="InterPro" id="IPR032979">
    <property type="entry name" value="ENGase"/>
</dbReference>
<dbReference type="GO" id="GO:0033925">
    <property type="term" value="F:mannosyl-glycoprotein endo-beta-N-acetylglucosaminidase activity"/>
    <property type="evidence" value="ECO:0007669"/>
    <property type="project" value="UniProtKB-EC"/>
</dbReference>
<dbReference type="PANTHER" id="PTHR13246:SF1">
    <property type="entry name" value="CYTOSOLIC ENDO-BETA-N-ACETYLGLUCOSAMINIDASE"/>
    <property type="match status" value="1"/>
</dbReference>
<proteinExistence type="evidence at transcript level"/>